<proteinExistence type="predicted"/>
<reference evidence="2" key="2">
    <citation type="submission" date="2022-01" db="EMBL/GenBank/DDBJ databases">
        <authorList>
            <person name="Yamashiro T."/>
            <person name="Shiraishi A."/>
            <person name="Satake H."/>
            <person name="Nakayama K."/>
        </authorList>
    </citation>
    <scope>NUCLEOTIDE SEQUENCE</scope>
</reference>
<gene>
    <name evidence="2" type="ORF">Tco_0906386</name>
</gene>
<evidence type="ECO:0000313" key="2">
    <source>
        <dbReference type="EMBL" id="GJT26111.1"/>
    </source>
</evidence>
<feature type="compositionally biased region" description="Low complexity" evidence="1">
    <location>
        <begin position="90"/>
        <end position="100"/>
    </location>
</feature>
<evidence type="ECO:0000256" key="1">
    <source>
        <dbReference type="SAM" id="MobiDB-lite"/>
    </source>
</evidence>
<feature type="compositionally biased region" description="Gly residues" evidence="1">
    <location>
        <begin position="101"/>
        <end position="110"/>
    </location>
</feature>
<sequence length="223" mass="23261">MPGRPKKARIKATCETSGSQISRVGITMTCKNCWQKGHNKASYKADSQPKLIVEKKQLGRKKHIVVGQCASRGGGTCRGDGNDDSSSRMGSIGDGSNSGIRGSGSGGKGGETSSRGGGRGRRGGGIAGRGGGRGSRGSRSRRGGGMAGSRSMSVLTAEEELDLQIAHVGKTSSIKRSTKPLKGKDHVQRSVPGSAGSVDEWNRQPKSMEPAYSTKSEFYFAKS</sequence>
<comment type="caution">
    <text evidence="2">The sequence shown here is derived from an EMBL/GenBank/DDBJ whole genome shotgun (WGS) entry which is preliminary data.</text>
</comment>
<feature type="region of interest" description="Disordered" evidence="1">
    <location>
        <begin position="170"/>
        <end position="206"/>
    </location>
</feature>
<organism evidence="2 3">
    <name type="scientific">Tanacetum coccineum</name>
    <dbReference type="NCBI Taxonomy" id="301880"/>
    <lineage>
        <taxon>Eukaryota</taxon>
        <taxon>Viridiplantae</taxon>
        <taxon>Streptophyta</taxon>
        <taxon>Embryophyta</taxon>
        <taxon>Tracheophyta</taxon>
        <taxon>Spermatophyta</taxon>
        <taxon>Magnoliopsida</taxon>
        <taxon>eudicotyledons</taxon>
        <taxon>Gunneridae</taxon>
        <taxon>Pentapetalae</taxon>
        <taxon>asterids</taxon>
        <taxon>campanulids</taxon>
        <taxon>Asterales</taxon>
        <taxon>Asteraceae</taxon>
        <taxon>Asteroideae</taxon>
        <taxon>Anthemideae</taxon>
        <taxon>Anthemidinae</taxon>
        <taxon>Tanacetum</taxon>
    </lineage>
</organism>
<dbReference type="Proteomes" id="UP001151760">
    <property type="component" value="Unassembled WGS sequence"/>
</dbReference>
<reference evidence="2" key="1">
    <citation type="journal article" date="2022" name="Int. J. Mol. Sci.">
        <title>Draft Genome of Tanacetum Coccineum: Genomic Comparison of Closely Related Tanacetum-Family Plants.</title>
        <authorList>
            <person name="Yamashiro T."/>
            <person name="Shiraishi A."/>
            <person name="Nakayama K."/>
            <person name="Satake H."/>
        </authorList>
    </citation>
    <scope>NUCLEOTIDE SEQUENCE</scope>
</reference>
<feature type="region of interest" description="Disordered" evidence="1">
    <location>
        <begin position="66"/>
        <end position="153"/>
    </location>
</feature>
<protein>
    <submittedName>
        <fullName evidence="2">Uncharacterized protein</fullName>
    </submittedName>
</protein>
<feature type="compositionally biased region" description="Gly residues" evidence="1">
    <location>
        <begin position="123"/>
        <end position="135"/>
    </location>
</feature>
<keyword evidence="3" id="KW-1185">Reference proteome</keyword>
<dbReference type="EMBL" id="BQNB010014266">
    <property type="protein sequence ID" value="GJT26111.1"/>
    <property type="molecule type" value="Genomic_DNA"/>
</dbReference>
<evidence type="ECO:0000313" key="3">
    <source>
        <dbReference type="Proteomes" id="UP001151760"/>
    </source>
</evidence>
<name>A0ABQ5CGB5_9ASTR</name>
<accession>A0ABQ5CGB5</accession>